<dbReference type="InterPro" id="IPR016185">
    <property type="entry name" value="PreATP-grasp_dom_sf"/>
</dbReference>
<dbReference type="PANTHER" id="PTHR43472">
    <property type="entry name" value="PHOSPHORIBOSYLAMINE--GLYCINE LIGASE"/>
    <property type="match status" value="1"/>
</dbReference>
<dbReference type="AlphaFoldDB" id="A0A402CSB0"/>
<evidence type="ECO:0000256" key="6">
    <source>
        <dbReference type="ARBA" id="ARBA00022723"/>
    </source>
</evidence>
<dbReference type="InterPro" id="IPR011761">
    <property type="entry name" value="ATP-grasp"/>
</dbReference>
<comment type="cofactor">
    <cofactor evidence="2">
        <name>Mg(2+)</name>
        <dbReference type="ChEBI" id="CHEBI:18420"/>
    </cofactor>
</comment>
<reference evidence="15 16" key="1">
    <citation type="journal article" date="2019" name="Int. J. Syst. Evol. Microbiol.">
        <title>Capsulimonas corticalis gen. nov., sp. nov., an aerobic capsulated bacterium, of a novel bacterial order, Capsulimonadales ord. nov., of the class Armatimonadia of the phylum Armatimonadetes.</title>
        <authorList>
            <person name="Li J."/>
            <person name="Kudo C."/>
            <person name="Tonouchi A."/>
        </authorList>
    </citation>
    <scope>NUCLEOTIDE SEQUENCE [LARGE SCALE GENOMIC DNA]</scope>
    <source>
        <strain evidence="15 16">AX-7</strain>
    </source>
</reference>
<dbReference type="InterPro" id="IPR000115">
    <property type="entry name" value="PRibGlycinamide_synth"/>
</dbReference>
<dbReference type="OrthoDB" id="9807240at2"/>
<dbReference type="NCBIfam" id="TIGR00877">
    <property type="entry name" value="purD"/>
    <property type="match status" value="1"/>
</dbReference>
<dbReference type="InterPro" id="IPR020559">
    <property type="entry name" value="PRibGlycinamide_synth_CS"/>
</dbReference>
<dbReference type="KEGG" id="ccot:CCAX7_003680"/>
<comment type="similarity">
    <text evidence="11 14">Belongs to the GARS family.</text>
</comment>
<evidence type="ECO:0000256" key="14">
    <source>
        <dbReference type="HAMAP-Rule" id="MF_00138"/>
    </source>
</evidence>
<evidence type="ECO:0000256" key="1">
    <source>
        <dbReference type="ARBA" id="ARBA00001936"/>
    </source>
</evidence>
<dbReference type="SUPFAM" id="SSF56059">
    <property type="entry name" value="Glutathione synthetase ATP-binding domain-like"/>
    <property type="match status" value="1"/>
</dbReference>
<keyword evidence="6" id="KW-0479">Metal-binding</keyword>
<dbReference type="InterPro" id="IPR020562">
    <property type="entry name" value="PRibGlycinamide_synth_N"/>
</dbReference>
<dbReference type="HAMAP" id="MF_00138">
    <property type="entry name" value="GARS"/>
    <property type="match status" value="1"/>
</dbReference>
<dbReference type="GO" id="GO:0009113">
    <property type="term" value="P:purine nucleobase biosynthetic process"/>
    <property type="evidence" value="ECO:0007669"/>
    <property type="project" value="InterPro"/>
</dbReference>
<dbReference type="Proteomes" id="UP000287394">
    <property type="component" value="Chromosome"/>
</dbReference>
<dbReference type="SUPFAM" id="SSF52440">
    <property type="entry name" value="PreATP-grasp domain"/>
    <property type="match status" value="1"/>
</dbReference>
<dbReference type="GO" id="GO:0004637">
    <property type="term" value="F:phosphoribosylamine-glycine ligase activity"/>
    <property type="evidence" value="ECO:0007669"/>
    <property type="project" value="UniProtKB-UniRule"/>
</dbReference>
<evidence type="ECO:0000256" key="7">
    <source>
        <dbReference type="ARBA" id="ARBA00022741"/>
    </source>
</evidence>
<evidence type="ECO:0000256" key="4">
    <source>
        <dbReference type="ARBA" id="ARBA00013255"/>
    </source>
</evidence>
<dbReference type="Gene3D" id="3.40.50.20">
    <property type="match status" value="1"/>
</dbReference>
<evidence type="ECO:0000256" key="3">
    <source>
        <dbReference type="ARBA" id="ARBA00005174"/>
    </source>
</evidence>
<dbReference type="GO" id="GO:0046872">
    <property type="term" value="F:metal ion binding"/>
    <property type="evidence" value="ECO:0007669"/>
    <property type="project" value="UniProtKB-KW"/>
</dbReference>
<dbReference type="SMART" id="SM01209">
    <property type="entry name" value="GARS_A"/>
    <property type="match status" value="1"/>
</dbReference>
<keyword evidence="16" id="KW-1185">Reference proteome</keyword>
<dbReference type="FunFam" id="3.40.50.20:FF:000006">
    <property type="entry name" value="Phosphoribosylamine--glycine ligase, chloroplastic"/>
    <property type="match status" value="1"/>
</dbReference>
<dbReference type="SMART" id="SM01210">
    <property type="entry name" value="GARS_C"/>
    <property type="match status" value="1"/>
</dbReference>
<dbReference type="InterPro" id="IPR013815">
    <property type="entry name" value="ATP_grasp_subdomain_1"/>
</dbReference>
<evidence type="ECO:0000256" key="12">
    <source>
        <dbReference type="ARBA" id="ARBA00042242"/>
    </source>
</evidence>
<dbReference type="PANTHER" id="PTHR43472:SF1">
    <property type="entry name" value="PHOSPHORIBOSYLAMINE--GLYCINE LIGASE, CHLOROPLASTIC"/>
    <property type="match status" value="1"/>
</dbReference>
<dbReference type="FunFam" id="3.30.470.20:FF:000018">
    <property type="entry name" value="Trifunctional purine biosynthetic protein adenosine-3"/>
    <property type="match status" value="1"/>
</dbReference>
<dbReference type="Gene3D" id="3.30.470.20">
    <property type="entry name" value="ATP-grasp fold, B domain"/>
    <property type="match status" value="1"/>
</dbReference>
<dbReference type="GO" id="GO:0005524">
    <property type="term" value="F:ATP binding"/>
    <property type="evidence" value="ECO:0007669"/>
    <property type="project" value="UniProtKB-UniRule"/>
</dbReference>
<evidence type="ECO:0000256" key="2">
    <source>
        <dbReference type="ARBA" id="ARBA00001946"/>
    </source>
</evidence>
<evidence type="ECO:0000256" key="5">
    <source>
        <dbReference type="ARBA" id="ARBA00022598"/>
    </source>
</evidence>
<evidence type="ECO:0000256" key="10">
    <source>
        <dbReference type="ARBA" id="ARBA00023211"/>
    </source>
</evidence>
<comment type="catalytic activity">
    <reaction evidence="14">
        <text>5-phospho-beta-D-ribosylamine + glycine + ATP = N(1)-(5-phospho-beta-D-ribosyl)glycinamide + ADP + phosphate + H(+)</text>
        <dbReference type="Rhea" id="RHEA:17453"/>
        <dbReference type="ChEBI" id="CHEBI:15378"/>
        <dbReference type="ChEBI" id="CHEBI:30616"/>
        <dbReference type="ChEBI" id="CHEBI:43474"/>
        <dbReference type="ChEBI" id="CHEBI:57305"/>
        <dbReference type="ChEBI" id="CHEBI:58681"/>
        <dbReference type="ChEBI" id="CHEBI:143788"/>
        <dbReference type="ChEBI" id="CHEBI:456216"/>
        <dbReference type="EC" id="6.3.4.13"/>
    </reaction>
</comment>
<dbReference type="InterPro" id="IPR011054">
    <property type="entry name" value="Rudment_hybrid_motif"/>
</dbReference>
<dbReference type="GO" id="GO:0006189">
    <property type="term" value="P:'de novo' IMP biosynthetic process"/>
    <property type="evidence" value="ECO:0007669"/>
    <property type="project" value="UniProtKB-UniRule"/>
</dbReference>
<evidence type="ECO:0000256" key="9">
    <source>
        <dbReference type="ARBA" id="ARBA00022840"/>
    </source>
</evidence>
<keyword evidence="10" id="KW-0464">Manganese</keyword>
<proteinExistence type="inferred from homology"/>
<comment type="cofactor">
    <cofactor evidence="1">
        <name>Mn(2+)</name>
        <dbReference type="ChEBI" id="CHEBI:29035"/>
    </cofactor>
</comment>
<dbReference type="SUPFAM" id="SSF51246">
    <property type="entry name" value="Rudiment single hybrid motif"/>
    <property type="match status" value="1"/>
</dbReference>
<organism evidence="15 16">
    <name type="scientific">Capsulimonas corticalis</name>
    <dbReference type="NCBI Taxonomy" id="2219043"/>
    <lineage>
        <taxon>Bacteria</taxon>
        <taxon>Bacillati</taxon>
        <taxon>Armatimonadota</taxon>
        <taxon>Armatimonadia</taxon>
        <taxon>Capsulimonadales</taxon>
        <taxon>Capsulimonadaceae</taxon>
        <taxon>Capsulimonas</taxon>
    </lineage>
</organism>
<dbReference type="Gene3D" id="3.90.600.10">
    <property type="entry name" value="Phosphoribosylglycinamide synthetase, C-terminal domain"/>
    <property type="match status" value="1"/>
</dbReference>
<dbReference type="InterPro" id="IPR020560">
    <property type="entry name" value="PRibGlycinamide_synth_C-dom"/>
</dbReference>
<dbReference type="InterPro" id="IPR037123">
    <property type="entry name" value="PRibGlycinamide_synth_C_sf"/>
</dbReference>
<evidence type="ECO:0000256" key="11">
    <source>
        <dbReference type="ARBA" id="ARBA00038345"/>
    </source>
</evidence>
<accession>A0A402CSB0</accession>
<sequence length="433" mass="45771">MKVLVVGGGGREHALVWKLAQSPQVSRIYAAPGNAGIAKNAECVPIASDDIEALLAFAVNNGIDLTVVGPEVPLIAGIVDRFEQQGLRIFGPAREPALMEGSKAYAKDIMQRYNIPTASYASFTSADAANHYLHTHFANNPTTPIVIKADGEAAGKGVFICPSESEATAAIHTVMVDKAFGASGDSVVIEEFLVGREASLMAFTDGTSLIPMIPVQDHKRAYDGDLGPNTGGMGCYAPVSFLTPALYAQAVDQILRPAVEAIRDTGIPYKGVLYAGVIVTPEGQLKTLEFNCRFGDPETQVVLPLLETDLVDILLGVTDAHLDEVVVTWKTQSAVCVTLASGGYPGPYPKGIPIHGLDQVAHLSDVVVFHAGTSNGPEGEVVTNGGRVITVTGLGEDFSQARARAYAAVKNISFEGMQYRTDIGHQAEPARTE</sequence>
<comment type="pathway">
    <text evidence="3 14">Purine metabolism; IMP biosynthesis via de novo pathway; N(1)-(5-phospho-D-ribosyl)glycinamide from 5-phospho-alpha-D-ribose 1-diphosphate: step 2/2.</text>
</comment>
<evidence type="ECO:0000313" key="15">
    <source>
        <dbReference type="EMBL" id="BDI28317.1"/>
    </source>
</evidence>
<dbReference type="FunCoup" id="A0A402CSB0">
    <property type="interactions" value="441"/>
</dbReference>
<name>A0A402CSB0_9BACT</name>
<keyword evidence="5 14" id="KW-0436">Ligase</keyword>
<dbReference type="PROSITE" id="PS50975">
    <property type="entry name" value="ATP_GRASP"/>
    <property type="match status" value="1"/>
</dbReference>
<dbReference type="EMBL" id="AP025739">
    <property type="protein sequence ID" value="BDI28317.1"/>
    <property type="molecule type" value="Genomic_DNA"/>
</dbReference>
<dbReference type="FunFam" id="3.90.600.10:FF:000001">
    <property type="entry name" value="Trifunctional purine biosynthetic protein adenosine-3"/>
    <property type="match status" value="1"/>
</dbReference>
<keyword evidence="9" id="KW-0067">ATP-binding</keyword>
<keyword evidence="7" id="KW-0547">Nucleotide-binding</keyword>
<gene>
    <name evidence="14 15" type="primary">purD</name>
    <name evidence="15" type="ORF">CCAX7_003680</name>
</gene>
<evidence type="ECO:0000256" key="13">
    <source>
        <dbReference type="ARBA" id="ARBA00042864"/>
    </source>
</evidence>
<evidence type="ECO:0000256" key="8">
    <source>
        <dbReference type="ARBA" id="ARBA00022755"/>
    </source>
</evidence>
<dbReference type="InterPro" id="IPR020561">
    <property type="entry name" value="PRibGlycinamid_synth_ATP-grasp"/>
</dbReference>
<dbReference type="EC" id="6.3.4.13" evidence="4 14"/>
<dbReference type="PROSITE" id="PS00184">
    <property type="entry name" value="GARS"/>
    <property type="match status" value="1"/>
</dbReference>
<dbReference type="Gene3D" id="3.30.1490.20">
    <property type="entry name" value="ATP-grasp fold, A domain"/>
    <property type="match status" value="1"/>
</dbReference>
<dbReference type="Pfam" id="PF02844">
    <property type="entry name" value="GARS_N"/>
    <property type="match status" value="1"/>
</dbReference>
<keyword evidence="8 14" id="KW-0658">Purine biosynthesis</keyword>
<dbReference type="Pfam" id="PF02843">
    <property type="entry name" value="GARS_C"/>
    <property type="match status" value="1"/>
</dbReference>
<dbReference type="Pfam" id="PF01071">
    <property type="entry name" value="GARS_A"/>
    <property type="match status" value="1"/>
</dbReference>
<protein>
    <recommendedName>
        <fullName evidence="4 14">Phosphoribosylamine--glycine ligase</fullName>
        <ecNumber evidence="4 14">6.3.4.13</ecNumber>
    </recommendedName>
    <alternativeName>
        <fullName evidence="14">GARS</fullName>
    </alternativeName>
    <alternativeName>
        <fullName evidence="13 14">Phosphoribosylglycinamide synthetase</fullName>
    </alternativeName>
    <alternativeName>
        <fullName evidence="12 14">glycinamide ribonucleotide synthetase</fullName>
    </alternativeName>
</protein>
<evidence type="ECO:0000313" key="16">
    <source>
        <dbReference type="Proteomes" id="UP000287394"/>
    </source>
</evidence>